<keyword evidence="1" id="KW-0324">Glycolysis</keyword>
<dbReference type="InterPro" id="IPR001345">
    <property type="entry name" value="PG/BPGM_mutase_AS"/>
</dbReference>
<keyword evidence="2" id="KW-0413">Isomerase</keyword>
<dbReference type="PIRSF" id="PIRSF000709">
    <property type="entry name" value="6PFK_2-Ptase"/>
    <property type="match status" value="1"/>
</dbReference>
<dbReference type="InterPro" id="IPR029033">
    <property type="entry name" value="His_PPase_superfam"/>
</dbReference>
<dbReference type="PRINTS" id="PR00991">
    <property type="entry name" value="6PFRUCTKNASE"/>
</dbReference>
<evidence type="ECO:0000256" key="1">
    <source>
        <dbReference type="ARBA" id="ARBA00023152"/>
    </source>
</evidence>
<dbReference type="GO" id="GO:0016791">
    <property type="term" value="F:phosphatase activity"/>
    <property type="evidence" value="ECO:0007669"/>
    <property type="project" value="TreeGrafter"/>
</dbReference>
<name>A0A382E5G7_9ZZZZ</name>
<dbReference type="InterPro" id="IPR050275">
    <property type="entry name" value="PGM_Phosphatase"/>
</dbReference>
<dbReference type="CDD" id="cd07067">
    <property type="entry name" value="HP_PGM_like"/>
    <property type="match status" value="1"/>
</dbReference>
<evidence type="ECO:0008006" key="4">
    <source>
        <dbReference type="Google" id="ProtNLM"/>
    </source>
</evidence>
<evidence type="ECO:0000313" key="3">
    <source>
        <dbReference type="EMBL" id="SVB45241.1"/>
    </source>
</evidence>
<dbReference type="AlphaFoldDB" id="A0A382E5G7"/>
<dbReference type="SMART" id="SM00855">
    <property type="entry name" value="PGAM"/>
    <property type="match status" value="1"/>
</dbReference>
<dbReference type="EMBL" id="UINC01042508">
    <property type="protein sequence ID" value="SVB45241.1"/>
    <property type="molecule type" value="Genomic_DNA"/>
</dbReference>
<evidence type="ECO:0000256" key="2">
    <source>
        <dbReference type="ARBA" id="ARBA00023235"/>
    </source>
</evidence>
<dbReference type="PANTHER" id="PTHR48100:SF1">
    <property type="entry name" value="HISTIDINE PHOSPHATASE FAMILY PROTEIN-RELATED"/>
    <property type="match status" value="1"/>
</dbReference>
<dbReference type="GO" id="GO:0005524">
    <property type="term" value="F:ATP binding"/>
    <property type="evidence" value="ECO:0007669"/>
    <property type="project" value="InterPro"/>
</dbReference>
<feature type="non-terminal residue" evidence="3">
    <location>
        <position position="101"/>
    </location>
</feature>
<protein>
    <recommendedName>
        <fullName evidence="4">Phosphoglycerate mutase (2,3-diphosphoglycerate-dependent)</fullName>
    </recommendedName>
</protein>
<dbReference type="PANTHER" id="PTHR48100">
    <property type="entry name" value="BROAD-SPECIFICITY PHOSPHATASE YOR283W-RELATED"/>
    <property type="match status" value="1"/>
</dbReference>
<dbReference type="GO" id="GO:0005737">
    <property type="term" value="C:cytoplasm"/>
    <property type="evidence" value="ECO:0007669"/>
    <property type="project" value="TreeGrafter"/>
</dbReference>
<dbReference type="InterPro" id="IPR003094">
    <property type="entry name" value="6Pfruct_kin"/>
</dbReference>
<organism evidence="3">
    <name type="scientific">marine metagenome</name>
    <dbReference type="NCBI Taxonomy" id="408172"/>
    <lineage>
        <taxon>unclassified sequences</taxon>
        <taxon>metagenomes</taxon>
        <taxon>ecological metagenomes</taxon>
    </lineage>
</organism>
<dbReference type="Gene3D" id="3.40.50.1240">
    <property type="entry name" value="Phosphoglycerate mutase-like"/>
    <property type="match status" value="1"/>
</dbReference>
<sequence>MYLVRHGETEWNKLGRFQGQKDIALNARGLAQAKETARAIAQDGEIALYSSPLQRTMQVANEISLLTDVPVVPVPGVKELNLGELEGVTGEEMRNLWPDVY</sequence>
<dbReference type="Pfam" id="PF00300">
    <property type="entry name" value="His_Phos_1"/>
    <property type="match status" value="1"/>
</dbReference>
<reference evidence="3" key="1">
    <citation type="submission" date="2018-05" db="EMBL/GenBank/DDBJ databases">
        <authorList>
            <person name="Lanie J.A."/>
            <person name="Ng W.-L."/>
            <person name="Kazmierczak K.M."/>
            <person name="Andrzejewski T.M."/>
            <person name="Davidsen T.M."/>
            <person name="Wayne K.J."/>
            <person name="Tettelin H."/>
            <person name="Glass J.I."/>
            <person name="Rusch D."/>
            <person name="Podicherti R."/>
            <person name="Tsui H.-C.T."/>
            <person name="Winkler M.E."/>
        </authorList>
    </citation>
    <scope>NUCLEOTIDE SEQUENCE</scope>
</reference>
<gene>
    <name evidence="3" type="ORF">METZ01_LOCUS198095</name>
</gene>
<dbReference type="PROSITE" id="PS00175">
    <property type="entry name" value="PG_MUTASE"/>
    <property type="match status" value="1"/>
</dbReference>
<dbReference type="InterPro" id="IPR013078">
    <property type="entry name" value="His_Pase_superF_clade-1"/>
</dbReference>
<dbReference type="SUPFAM" id="SSF53254">
    <property type="entry name" value="Phosphoglycerate mutase-like"/>
    <property type="match status" value="1"/>
</dbReference>
<dbReference type="GO" id="GO:0006003">
    <property type="term" value="P:fructose 2,6-bisphosphate metabolic process"/>
    <property type="evidence" value="ECO:0007669"/>
    <property type="project" value="InterPro"/>
</dbReference>
<proteinExistence type="predicted"/>
<accession>A0A382E5G7</accession>